<feature type="transmembrane region" description="Helical" evidence="2">
    <location>
        <begin position="12"/>
        <end position="33"/>
    </location>
</feature>
<feature type="compositionally biased region" description="Basic and acidic residues" evidence="1">
    <location>
        <begin position="237"/>
        <end position="251"/>
    </location>
</feature>
<feature type="compositionally biased region" description="Basic and acidic residues" evidence="1">
    <location>
        <begin position="296"/>
        <end position="313"/>
    </location>
</feature>
<name>A0A9Q3HA16_9BASI</name>
<keyword evidence="4" id="KW-1185">Reference proteome</keyword>
<evidence type="ECO:0000256" key="2">
    <source>
        <dbReference type="SAM" id="Phobius"/>
    </source>
</evidence>
<keyword evidence="2" id="KW-0472">Membrane</keyword>
<evidence type="ECO:0000256" key="1">
    <source>
        <dbReference type="SAM" id="MobiDB-lite"/>
    </source>
</evidence>
<feature type="region of interest" description="Disordered" evidence="1">
    <location>
        <begin position="219"/>
        <end position="254"/>
    </location>
</feature>
<sequence>MQRVLDVTQIKHIHIGCVAIFSSMGLLIALVEWRPFTTMSESKVNQWDQLSQVLFCKRKFTDPIAANGELLDGFMVPIGWHKCSTKNRKHGIYGSLRRVEDAKDEWQNQGSHLSLFPMPHTRQILMLDNSHGLHTPILTPDASHTIPYTPGRILRQSSAIDFTSHRASASPTLSMLTRPHHPPDETLTLPAPPSPSSPLLTLSHPHPYHPYACVVPSRHAPDTVPSRHAPDTAYDPYAHEVPSRHAPDTAHHPYAHGVPSRHTPDTAYDPYAHEVPSRHAPDTAYDPYARGVPSRHTPDTAHHPYAHEVPSRHAPDTAYDPYACLVGTLPTCLRRRLPSLRFRTTSIVYGGLLAYTMDAIAEIC</sequence>
<comment type="caution">
    <text evidence="3">The sequence shown here is derived from an EMBL/GenBank/DDBJ whole genome shotgun (WGS) entry which is preliminary data.</text>
</comment>
<keyword evidence="2" id="KW-1133">Transmembrane helix</keyword>
<feature type="region of interest" description="Disordered" evidence="1">
    <location>
        <begin position="171"/>
        <end position="196"/>
    </location>
</feature>
<proteinExistence type="predicted"/>
<gene>
    <name evidence="3" type="ORF">O181_034275</name>
</gene>
<dbReference type="EMBL" id="AVOT02012638">
    <property type="protein sequence ID" value="MBW0494560.1"/>
    <property type="molecule type" value="Genomic_DNA"/>
</dbReference>
<protein>
    <submittedName>
        <fullName evidence="3">Uncharacterized protein</fullName>
    </submittedName>
</protein>
<evidence type="ECO:0000313" key="3">
    <source>
        <dbReference type="EMBL" id="MBW0494560.1"/>
    </source>
</evidence>
<reference evidence="3" key="1">
    <citation type="submission" date="2021-03" db="EMBL/GenBank/DDBJ databases">
        <title>Draft genome sequence of rust myrtle Austropuccinia psidii MF-1, a brazilian biotype.</title>
        <authorList>
            <person name="Quecine M.C."/>
            <person name="Pachon D.M.R."/>
            <person name="Bonatelli M.L."/>
            <person name="Correr F.H."/>
            <person name="Franceschini L.M."/>
            <person name="Leite T.F."/>
            <person name="Margarido G.R.A."/>
            <person name="Almeida C.A."/>
            <person name="Ferrarezi J.A."/>
            <person name="Labate C.A."/>
        </authorList>
    </citation>
    <scope>NUCLEOTIDE SEQUENCE</scope>
    <source>
        <strain evidence="3">MF-1</strain>
    </source>
</reference>
<evidence type="ECO:0000313" key="4">
    <source>
        <dbReference type="Proteomes" id="UP000765509"/>
    </source>
</evidence>
<accession>A0A9Q3HA16</accession>
<dbReference type="Proteomes" id="UP000765509">
    <property type="component" value="Unassembled WGS sequence"/>
</dbReference>
<dbReference type="AlphaFoldDB" id="A0A9Q3HA16"/>
<keyword evidence="2" id="KW-0812">Transmembrane</keyword>
<feature type="region of interest" description="Disordered" evidence="1">
    <location>
        <begin position="290"/>
        <end position="313"/>
    </location>
</feature>
<organism evidence="3 4">
    <name type="scientific">Austropuccinia psidii MF-1</name>
    <dbReference type="NCBI Taxonomy" id="1389203"/>
    <lineage>
        <taxon>Eukaryota</taxon>
        <taxon>Fungi</taxon>
        <taxon>Dikarya</taxon>
        <taxon>Basidiomycota</taxon>
        <taxon>Pucciniomycotina</taxon>
        <taxon>Pucciniomycetes</taxon>
        <taxon>Pucciniales</taxon>
        <taxon>Sphaerophragmiaceae</taxon>
        <taxon>Austropuccinia</taxon>
    </lineage>
</organism>